<sequence length="30" mass="3197">MILRAVVRYVLVSGYEVGADRTVGVASVES</sequence>
<name>A0A839V940_9GAMM</name>
<evidence type="ECO:0000313" key="1">
    <source>
        <dbReference type="EMBL" id="MBB3189224.1"/>
    </source>
</evidence>
<reference evidence="1 2" key="1">
    <citation type="submission" date="2020-08" db="EMBL/GenBank/DDBJ databases">
        <title>Genomic Encyclopedia of Type Strains, Phase III (KMG-III): the genomes of soil and plant-associated and newly described type strains.</title>
        <authorList>
            <person name="Whitman W."/>
        </authorList>
    </citation>
    <scope>NUCLEOTIDE SEQUENCE [LARGE SCALE GENOMIC DNA]</scope>
    <source>
        <strain evidence="1 2">CECT 7282</strain>
    </source>
</reference>
<accession>A0A839V940</accession>
<gene>
    <name evidence="1" type="ORF">FHR94_000446</name>
</gene>
<comment type="caution">
    <text evidence="1">The sequence shown here is derived from an EMBL/GenBank/DDBJ whole genome shotgun (WGS) entry which is preliminary data.</text>
</comment>
<protein>
    <submittedName>
        <fullName evidence="1">Uncharacterized protein</fullName>
    </submittedName>
</protein>
<dbReference type="AlphaFoldDB" id="A0A839V940"/>
<proteinExistence type="predicted"/>
<organism evidence="1 2">
    <name type="scientific">Halomonas cerina</name>
    <dbReference type="NCBI Taxonomy" id="447424"/>
    <lineage>
        <taxon>Bacteria</taxon>
        <taxon>Pseudomonadati</taxon>
        <taxon>Pseudomonadota</taxon>
        <taxon>Gammaproteobacteria</taxon>
        <taxon>Oceanospirillales</taxon>
        <taxon>Halomonadaceae</taxon>
        <taxon>Halomonas</taxon>
    </lineage>
</organism>
<keyword evidence="2" id="KW-1185">Reference proteome</keyword>
<dbReference type="EMBL" id="JACHXP010000002">
    <property type="protein sequence ID" value="MBB3189224.1"/>
    <property type="molecule type" value="Genomic_DNA"/>
</dbReference>
<dbReference type="Proteomes" id="UP000547614">
    <property type="component" value="Unassembled WGS sequence"/>
</dbReference>
<evidence type="ECO:0000313" key="2">
    <source>
        <dbReference type="Proteomes" id="UP000547614"/>
    </source>
</evidence>